<accession>A0A1R2CK36</accession>
<evidence type="ECO:0000313" key="2">
    <source>
        <dbReference type="Proteomes" id="UP000187209"/>
    </source>
</evidence>
<dbReference type="SUPFAM" id="SSF56112">
    <property type="entry name" value="Protein kinase-like (PK-like)"/>
    <property type="match status" value="1"/>
</dbReference>
<dbReference type="AlphaFoldDB" id="A0A1R2CK36"/>
<evidence type="ECO:0000313" key="1">
    <source>
        <dbReference type="EMBL" id="OMJ89404.1"/>
    </source>
</evidence>
<sequence length="218" mass="26141">MFFLKEMKILISKDAFCYSIPNFDYKIIKQDEDQYFLKLLNSENEVKDFIKFYYFKSNTLLELKGWTCLENEYYLAIEYCEETLDFFLIRKQQLTLQETINLIYEILSGYIFLNKSNLHHHSKRIFIKNDLPVFSLELVDDQMEFKKSKSDSNLNNQYGKSISDICDKNFKIDLGFIEEIINIISPFCLEFRKDLYLNILKRGDKDCLNEVCKAFRNN</sequence>
<proteinExistence type="predicted"/>
<dbReference type="Proteomes" id="UP000187209">
    <property type="component" value="Unassembled WGS sequence"/>
</dbReference>
<dbReference type="InterPro" id="IPR011009">
    <property type="entry name" value="Kinase-like_dom_sf"/>
</dbReference>
<protein>
    <recommendedName>
        <fullName evidence="3">Protein kinase domain-containing protein</fullName>
    </recommendedName>
</protein>
<comment type="caution">
    <text evidence="1">The sequence shown here is derived from an EMBL/GenBank/DDBJ whole genome shotgun (WGS) entry which is preliminary data.</text>
</comment>
<gene>
    <name evidence="1" type="ORF">SteCoe_8400</name>
</gene>
<dbReference type="Gene3D" id="1.10.510.10">
    <property type="entry name" value="Transferase(Phosphotransferase) domain 1"/>
    <property type="match status" value="1"/>
</dbReference>
<evidence type="ECO:0008006" key="3">
    <source>
        <dbReference type="Google" id="ProtNLM"/>
    </source>
</evidence>
<keyword evidence="2" id="KW-1185">Reference proteome</keyword>
<dbReference type="EMBL" id="MPUH01000126">
    <property type="protein sequence ID" value="OMJ89404.1"/>
    <property type="molecule type" value="Genomic_DNA"/>
</dbReference>
<organism evidence="1 2">
    <name type="scientific">Stentor coeruleus</name>
    <dbReference type="NCBI Taxonomy" id="5963"/>
    <lineage>
        <taxon>Eukaryota</taxon>
        <taxon>Sar</taxon>
        <taxon>Alveolata</taxon>
        <taxon>Ciliophora</taxon>
        <taxon>Postciliodesmatophora</taxon>
        <taxon>Heterotrichea</taxon>
        <taxon>Heterotrichida</taxon>
        <taxon>Stentoridae</taxon>
        <taxon>Stentor</taxon>
    </lineage>
</organism>
<name>A0A1R2CK36_9CILI</name>
<reference evidence="1 2" key="1">
    <citation type="submission" date="2016-11" db="EMBL/GenBank/DDBJ databases">
        <title>The macronuclear genome of Stentor coeruleus: a giant cell with tiny introns.</title>
        <authorList>
            <person name="Slabodnick M."/>
            <person name="Ruby J.G."/>
            <person name="Reiff S.B."/>
            <person name="Swart E.C."/>
            <person name="Gosai S."/>
            <person name="Prabakaran S."/>
            <person name="Witkowska E."/>
            <person name="Larue G.E."/>
            <person name="Fisher S."/>
            <person name="Freeman R.M."/>
            <person name="Gunawardena J."/>
            <person name="Chu W."/>
            <person name="Stover N.A."/>
            <person name="Gregory B.D."/>
            <person name="Nowacki M."/>
            <person name="Derisi J."/>
            <person name="Roy S.W."/>
            <person name="Marshall W.F."/>
            <person name="Sood P."/>
        </authorList>
    </citation>
    <scope>NUCLEOTIDE SEQUENCE [LARGE SCALE GENOMIC DNA]</scope>
    <source>
        <strain evidence="1">WM001</strain>
    </source>
</reference>